<dbReference type="AlphaFoldDB" id="A0A1I4P553"/>
<keyword evidence="1" id="KW-0812">Transmembrane</keyword>
<dbReference type="PANTHER" id="PTHR39594">
    <property type="entry name" value="PROTEIN YCHQ"/>
    <property type="match status" value="1"/>
</dbReference>
<name>A0A1I4P553_9PROT</name>
<protein>
    <submittedName>
        <fullName evidence="3">Uncharacterized membrane protein SirB2</fullName>
    </submittedName>
</protein>
<gene>
    <name evidence="2" type="ORF">NMYAN_30266</name>
    <name evidence="3" type="ORF">SAMN05421880_1106</name>
</gene>
<feature type="transmembrane region" description="Helical" evidence="1">
    <location>
        <begin position="43"/>
        <end position="63"/>
    </location>
</feature>
<sequence>MSSYIFLKLIHVSSVILSYSLFMTRGIWMMRGSAQLQRRWVKIMPHIVDTVLLASAISLAILIKQYPLADAWLTAKVIGLLVYIGLGMVALRFGKTRITKISAWVMAQIVFFYIVMVALTKSPAIVL</sequence>
<dbReference type="EMBL" id="CAJNAP010000023">
    <property type="protein sequence ID" value="CAE6510108.1"/>
    <property type="molecule type" value="Genomic_DNA"/>
</dbReference>
<dbReference type="PANTHER" id="PTHR39594:SF1">
    <property type="entry name" value="PROTEIN YCHQ"/>
    <property type="match status" value="1"/>
</dbReference>
<organism evidence="3 4">
    <name type="scientific">Nitrosomonas nitrosa</name>
    <dbReference type="NCBI Taxonomy" id="52442"/>
    <lineage>
        <taxon>Bacteria</taxon>
        <taxon>Pseudomonadati</taxon>
        <taxon>Pseudomonadota</taxon>
        <taxon>Betaproteobacteria</taxon>
        <taxon>Nitrosomonadales</taxon>
        <taxon>Nitrosomonadaceae</taxon>
        <taxon>Nitrosomonas</taxon>
    </lineage>
</organism>
<evidence type="ECO:0000313" key="4">
    <source>
        <dbReference type="Proteomes" id="UP000199561"/>
    </source>
</evidence>
<evidence type="ECO:0000313" key="3">
    <source>
        <dbReference type="EMBL" id="SFM22921.1"/>
    </source>
</evidence>
<dbReference type="RefSeq" id="WP_090667816.1">
    <property type="nucleotide sequence ID" value="NZ_CAJNAP010000023.1"/>
</dbReference>
<reference evidence="2" key="2">
    <citation type="submission" date="2021-02" db="EMBL/GenBank/DDBJ databases">
        <authorList>
            <person name="Han P."/>
        </authorList>
    </citation>
    <scope>NUCLEOTIDE SEQUENCE</scope>
    <source>
        <strain evidence="2">Nitrosomonas nitrosa 18-3D</strain>
    </source>
</reference>
<dbReference type="EMBL" id="FOUF01000010">
    <property type="protein sequence ID" value="SFM22921.1"/>
    <property type="molecule type" value="Genomic_DNA"/>
</dbReference>
<feature type="transmembrane region" description="Helical" evidence="1">
    <location>
        <begin position="75"/>
        <end position="94"/>
    </location>
</feature>
<reference evidence="3 4" key="1">
    <citation type="submission" date="2016-10" db="EMBL/GenBank/DDBJ databases">
        <authorList>
            <person name="de Groot N.N."/>
        </authorList>
    </citation>
    <scope>NUCLEOTIDE SEQUENCE [LARGE SCALE GENOMIC DNA]</scope>
    <source>
        <strain evidence="3 4">Nm146</strain>
    </source>
</reference>
<dbReference type="PIRSF" id="PIRSF005610">
    <property type="entry name" value="SirB"/>
    <property type="match status" value="1"/>
</dbReference>
<dbReference type="Proteomes" id="UP000199561">
    <property type="component" value="Unassembled WGS sequence"/>
</dbReference>
<dbReference type="InterPro" id="IPR007360">
    <property type="entry name" value="SirB"/>
</dbReference>
<evidence type="ECO:0000313" key="2">
    <source>
        <dbReference type="EMBL" id="CAE6510108.1"/>
    </source>
</evidence>
<accession>A0A1I4P553</accession>
<evidence type="ECO:0000256" key="1">
    <source>
        <dbReference type="SAM" id="Phobius"/>
    </source>
</evidence>
<feature type="transmembrane region" description="Helical" evidence="1">
    <location>
        <begin position="6"/>
        <end position="22"/>
    </location>
</feature>
<dbReference type="OrthoDB" id="5588650at2"/>
<proteinExistence type="predicted"/>
<dbReference type="Pfam" id="PF04247">
    <property type="entry name" value="SirB"/>
    <property type="match status" value="1"/>
</dbReference>
<keyword evidence="4" id="KW-1185">Reference proteome</keyword>
<keyword evidence="1" id="KW-0472">Membrane</keyword>
<feature type="transmembrane region" description="Helical" evidence="1">
    <location>
        <begin position="101"/>
        <end position="119"/>
    </location>
</feature>
<dbReference type="GO" id="GO:0005886">
    <property type="term" value="C:plasma membrane"/>
    <property type="evidence" value="ECO:0007669"/>
    <property type="project" value="TreeGrafter"/>
</dbReference>
<keyword evidence="1" id="KW-1133">Transmembrane helix</keyword>
<dbReference type="Proteomes" id="UP000601736">
    <property type="component" value="Unassembled WGS sequence"/>
</dbReference>
<dbReference type="STRING" id="52442.SAMN05421880_1106"/>